<dbReference type="PANTHER" id="PTHR42949:SF3">
    <property type="entry name" value="ANAEROBIC GLYCEROL-3-PHOSPHATE DEHYDROGENASE SUBUNIT B"/>
    <property type="match status" value="1"/>
</dbReference>
<reference evidence="3" key="1">
    <citation type="journal article" date="2020" name="mSystems">
        <title>Genome- and Community-Level Interaction Insights into Carbon Utilization and Element Cycling Functions of Hydrothermarchaeota in Hydrothermal Sediment.</title>
        <authorList>
            <person name="Zhou Z."/>
            <person name="Liu Y."/>
            <person name="Xu W."/>
            <person name="Pan J."/>
            <person name="Luo Z.H."/>
            <person name="Li M."/>
        </authorList>
    </citation>
    <scope>NUCLEOTIDE SEQUENCE [LARGE SCALE GENOMIC DNA]</scope>
    <source>
        <strain evidence="3">SpSt-735</strain>
    </source>
</reference>
<accession>A0A7C4BAZ9</accession>
<organism evidence="3">
    <name type="scientific">Thermofilum pendens</name>
    <dbReference type="NCBI Taxonomy" id="2269"/>
    <lineage>
        <taxon>Archaea</taxon>
        <taxon>Thermoproteota</taxon>
        <taxon>Thermoprotei</taxon>
        <taxon>Thermofilales</taxon>
        <taxon>Thermofilaceae</taxon>
        <taxon>Thermofilum</taxon>
    </lineage>
</organism>
<comment type="caution">
    <text evidence="3">The sequence shown here is derived from an EMBL/GenBank/DDBJ whole genome shotgun (WGS) entry which is preliminary data.</text>
</comment>
<dbReference type="InterPro" id="IPR051691">
    <property type="entry name" value="Metab_Enz_Cyan_OpOx_G3PDH"/>
</dbReference>
<gene>
    <name evidence="3" type="ORF">ENV17_05800</name>
</gene>
<dbReference type="PANTHER" id="PTHR42949">
    <property type="entry name" value="ANAEROBIC GLYCEROL-3-PHOSPHATE DEHYDROGENASE SUBUNIT B"/>
    <property type="match status" value="1"/>
</dbReference>
<dbReference type="GO" id="GO:0016491">
    <property type="term" value="F:oxidoreductase activity"/>
    <property type="evidence" value="ECO:0007669"/>
    <property type="project" value="UniProtKB-KW"/>
</dbReference>
<dbReference type="InterPro" id="IPR041854">
    <property type="entry name" value="BFD-like_2Fe2S-bd_dom_sf"/>
</dbReference>
<proteinExistence type="predicted"/>
<dbReference type="InterPro" id="IPR041117">
    <property type="entry name" value="SoxA_A3"/>
</dbReference>
<protein>
    <submittedName>
        <fullName evidence="3">(2Fe-2S)-binding protein</fullName>
    </submittedName>
</protein>
<dbReference type="CDD" id="cd19946">
    <property type="entry name" value="GlpA-like_Fer2_BFD-like"/>
    <property type="match status" value="1"/>
</dbReference>
<dbReference type="Gene3D" id="1.10.10.1100">
    <property type="entry name" value="BFD-like [2Fe-2S]-binding domain"/>
    <property type="match status" value="1"/>
</dbReference>
<dbReference type="EMBL" id="DTFI01000141">
    <property type="protein sequence ID" value="HGI43878.1"/>
    <property type="molecule type" value="Genomic_DNA"/>
</dbReference>
<keyword evidence="1" id="KW-0560">Oxidoreductase</keyword>
<dbReference type="Pfam" id="PF17806">
    <property type="entry name" value="SO_alpha_A3"/>
    <property type="match status" value="1"/>
</dbReference>
<dbReference type="AlphaFoldDB" id="A0A7C4BAZ9"/>
<evidence type="ECO:0000259" key="2">
    <source>
        <dbReference type="Pfam" id="PF17806"/>
    </source>
</evidence>
<evidence type="ECO:0000313" key="3">
    <source>
        <dbReference type="EMBL" id="HGI43878.1"/>
    </source>
</evidence>
<name>A0A7C4BAZ9_THEPE</name>
<evidence type="ECO:0000256" key="1">
    <source>
        <dbReference type="ARBA" id="ARBA00023002"/>
    </source>
</evidence>
<sequence length="92" mass="10198">MASLRSLVCFCEGVTTEDVDRALEEGFRDLESLKRRLRVGMGPCQGRFCIPMLISYLGRKLGVPQEKLAPPRVRPPLEPVPARLFLGVGDEG</sequence>
<feature type="domain" description="SoxA A3" evidence="2">
    <location>
        <begin position="5"/>
        <end position="81"/>
    </location>
</feature>